<comment type="similarity">
    <text evidence="2">Belongs to the glycosyl hydrolase 88 family.</text>
</comment>
<dbReference type="PANTHER" id="PTHR36845:SF1">
    <property type="entry name" value="HYDROLASE, PUTATIVE (AFU_ORTHOLOGUE AFUA_7G05090)-RELATED"/>
    <property type="match status" value="1"/>
</dbReference>
<evidence type="ECO:0000256" key="1">
    <source>
        <dbReference type="ARBA" id="ARBA00022801"/>
    </source>
</evidence>
<evidence type="ECO:0000313" key="3">
    <source>
        <dbReference type="EMBL" id="MFC6999143.1"/>
    </source>
</evidence>
<comment type="caution">
    <text evidence="3">The sequence shown here is derived from an EMBL/GenBank/DDBJ whole genome shotgun (WGS) entry which is preliminary data.</text>
</comment>
<sequence>MKIASLNFLLCALLSFFSNDSKKLQKATEHTFNVAEKQYQNMLSVAQDLKKYPRTTAPNGSLRYTDIHDWTGGFWPGSLWYVYEYTKDPKWREAAERWTESLEKNQYNDTHHDIGFMMYCSYGNGYRLTGNPKYKDILIQSAKTLISRFDPKIGLIKSWNEKMSWDGKTMFKYPVIIDNMINLELLFFATEQTGDPVYRNVAIQHADNTLKNHFRPDYSSYHVVNYDAATGQVLHRETNQGFSDNSTWARGQGWAIYGFTVVYRETKDPKYLEAAKKMADFYLDHPNLPKDKIPYWDFNVNQPGFTPRWKYDPNKLSYVPRDASAAAVVSSALVELGQHLGSKGRKYQKGAQDILTSLASDDYLAQPGTNNNFLLKHSVGSMPHGVEIDVPLVYADYYFLEALIRNQKLGKKS</sequence>
<accession>A0ABW2DRW1</accession>
<dbReference type="Pfam" id="PF07470">
    <property type="entry name" value="Glyco_hydro_88"/>
    <property type="match status" value="1"/>
</dbReference>
<dbReference type="RefSeq" id="WP_066616665.1">
    <property type="nucleotide sequence ID" value="NZ_JBHSYQ010000015.1"/>
</dbReference>
<dbReference type="PANTHER" id="PTHR36845">
    <property type="entry name" value="HYDROLASE, PUTATIVE (AFU_ORTHOLOGUE AFUA_7G05090)-RELATED"/>
    <property type="match status" value="1"/>
</dbReference>
<protein>
    <submittedName>
        <fullName evidence="3">Glycoside hydrolase family 88 protein</fullName>
    </submittedName>
</protein>
<dbReference type="EMBL" id="JBHSYQ010000015">
    <property type="protein sequence ID" value="MFC6999143.1"/>
    <property type="molecule type" value="Genomic_DNA"/>
</dbReference>
<reference evidence="4" key="1">
    <citation type="journal article" date="2019" name="Int. J. Syst. Evol. Microbiol.">
        <title>The Global Catalogue of Microorganisms (GCM) 10K type strain sequencing project: providing services to taxonomists for standard genome sequencing and annotation.</title>
        <authorList>
            <consortium name="The Broad Institute Genomics Platform"/>
            <consortium name="The Broad Institute Genome Sequencing Center for Infectious Disease"/>
            <person name="Wu L."/>
            <person name="Ma J."/>
        </authorList>
    </citation>
    <scope>NUCLEOTIDE SEQUENCE [LARGE SCALE GENOMIC DNA]</scope>
    <source>
        <strain evidence="4">CGMCC 4.7393</strain>
    </source>
</reference>
<keyword evidence="4" id="KW-1185">Reference proteome</keyword>
<dbReference type="InterPro" id="IPR012341">
    <property type="entry name" value="6hp_glycosidase-like_sf"/>
</dbReference>
<organism evidence="3 4">
    <name type="scientific">Rufibacter roseus</name>
    <dbReference type="NCBI Taxonomy" id="1567108"/>
    <lineage>
        <taxon>Bacteria</taxon>
        <taxon>Pseudomonadati</taxon>
        <taxon>Bacteroidota</taxon>
        <taxon>Cytophagia</taxon>
        <taxon>Cytophagales</taxon>
        <taxon>Hymenobacteraceae</taxon>
        <taxon>Rufibacter</taxon>
    </lineage>
</organism>
<name>A0ABW2DRW1_9BACT</name>
<evidence type="ECO:0000256" key="2">
    <source>
        <dbReference type="ARBA" id="ARBA00038358"/>
    </source>
</evidence>
<dbReference type="Gene3D" id="1.50.10.10">
    <property type="match status" value="1"/>
</dbReference>
<dbReference type="SUPFAM" id="SSF48208">
    <property type="entry name" value="Six-hairpin glycosidases"/>
    <property type="match status" value="1"/>
</dbReference>
<keyword evidence="1 3" id="KW-0378">Hydrolase</keyword>
<proteinExistence type="inferred from homology"/>
<dbReference type="InterPro" id="IPR010905">
    <property type="entry name" value="Glyco_hydro_88"/>
</dbReference>
<dbReference type="Proteomes" id="UP001596405">
    <property type="component" value="Unassembled WGS sequence"/>
</dbReference>
<dbReference type="GO" id="GO:0016787">
    <property type="term" value="F:hydrolase activity"/>
    <property type="evidence" value="ECO:0007669"/>
    <property type="project" value="UniProtKB-KW"/>
</dbReference>
<gene>
    <name evidence="3" type="ORF">ACFQHR_16020</name>
</gene>
<dbReference type="InterPro" id="IPR008928">
    <property type="entry name" value="6-hairpin_glycosidase_sf"/>
</dbReference>
<evidence type="ECO:0000313" key="4">
    <source>
        <dbReference type="Proteomes" id="UP001596405"/>
    </source>
</evidence>
<dbReference type="InterPro" id="IPR052369">
    <property type="entry name" value="UG_Glycosaminoglycan_Hydrolase"/>
</dbReference>